<evidence type="ECO:0000256" key="1">
    <source>
        <dbReference type="ARBA" id="ARBA00022676"/>
    </source>
</evidence>
<dbReference type="GO" id="GO:0016757">
    <property type="term" value="F:glycosyltransferase activity"/>
    <property type="evidence" value="ECO:0007669"/>
    <property type="project" value="UniProtKB-KW"/>
</dbReference>
<feature type="domain" description="Glycosyl transferase family 1" evidence="4">
    <location>
        <begin position="317"/>
        <end position="468"/>
    </location>
</feature>
<reference evidence="5 6" key="1">
    <citation type="journal article" date="2024" name="Science">
        <title>Giant polyketide synthase enzymes in the biosynthesis of giant marine polyether toxins.</title>
        <authorList>
            <person name="Fallon T.R."/>
            <person name="Shende V.V."/>
            <person name="Wierzbicki I.H."/>
            <person name="Pendleton A.L."/>
            <person name="Watervoot N.F."/>
            <person name="Auber R.P."/>
            <person name="Gonzalez D.J."/>
            <person name="Wisecaver J.H."/>
            <person name="Moore B.S."/>
        </authorList>
    </citation>
    <scope>NUCLEOTIDE SEQUENCE [LARGE SCALE GENOMIC DNA]</scope>
    <source>
        <strain evidence="5 6">12B1</strain>
    </source>
</reference>
<dbReference type="Gene3D" id="3.40.50.2000">
    <property type="entry name" value="Glycogen Phosphorylase B"/>
    <property type="match status" value="2"/>
</dbReference>
<dbReference type="EMBL" id="JBGBPQ010000024">
    <property type="protein sequence ID" value="KAL1499954.1"/>
    <property type="molecule type" value="Genomic_DNA"/>
</dbReference>
<feature type="transmembrane region" description="Helical" evidence="3">
    <location>
        <begin position="525"/>
        <end position="544"/>
    </location>
</feature>
<keyword evidence="3" id="KW-0812">Transmembrane</keyword>
<keyword evidence="1" id="KW-0808">Transferase</keyword>
<feature type="compositionally biased region" description="Basic residues" evidence="2">
    <location>
        <begin position="32"/>
        <end position="48"/>
    </location>
</feature>
<dbReference type="Proteomes" id="UP001515480">
    <property type="component" value="Unassembled WGS sequence"/>
</dbReference>
<evidence type="ECO:0000259" key="4">
    <source>
        <dbReference type="Pfam" id="PF00534"/>
    </source>
</evidence>
<proteinExistence type="predicted"/>
<sequence length="564" mass="62736">MAISPADCYLAPPHSTGWFHWHTTQKSGSPTRSRRAPTRGASRVRRGRQPSAWRPPPPRPMCAHLALLAFVLSSAPPLRIAYVVNTWWPKVDGAAISAMGHVRYFASQGHPVLVVRPAYPSNSPLHQLGGADPQPPTPLITFVDFSAAGARGGGYEPESDPWAFPAVERQLCAWQPDVLLVMDPDMFMFDVFRVPGFNSLLQQPSPPVTIACFTFFAIEAVLKMPEYWWMHNAPMRALFTQGMTMVYGMFDHIFLNGARSMEYLQPLHATHGTERRSLAARARVVRSRGVPADFCTDVSEAQCDALGAVRTMREHTKERMAFLYVGRLSYDKSVDELLRAFEIAARQRTARTAILYLVGTGELLWLVKEYELRLPGQVKHLGIVSHSLVSCVLREASAYISAAHNETYGRSLVEALRCSLPVVTMSSSNMHVQHEANGLLAEHTNDLASQLVRTLDDAVLFDRLAAEARNYPVVDDPNAQMLGEITRAHKEMEGLAQRPSQPQPWHPFWSVYIRISLLLDFPQTAAAFAAVTSLLLLCMAIACCRRCRQRAGGATSTLEREHAD</sequence>
<dbReference type="InterPro" id="IPR050194">
    <property type="entry name" value="Glycosyltransferase_grp1"/>
</dbReference>
<keyword evidence="6" id="KW-1185">Reference proteome</keyword>
<feature type="compositionally biased region" description="Polar residues" evidence="2">
    <location>
        <begin position="22"/>
        <end position="31"/>
    </location>
</feature>
<dbReference type="SUPFAM" id="SSF53756">
    <property type="entry name" value="UDP-Glycosyltransferase/glycogen phosphorylase"/>
    <property type="match status" value="1"/>
</dbReference>
<comment type="caution">
    <text evidence="5">The sequence shown here is derived from an EMBL/GenBank/DDBJ whole genome shotgun (WGS) entry which is preliminary data.</text>
</comment>
<organism evidence="5 6">
    <name type="scientific">Prymnesium parvum</name>
    <name type="common">Toxic golden alga</name>
    <dbReference type="NCBI Taxonomy" id="97485"/>
    <lineage>
        <taxon>Eukaryota</taxon>
        <taxon>Haptista</taxon>
        <taxon>Haptophyta</taxon>
        <taxon>Prymnesiophyceae</taxon>
        <taxon>Prymnesiales</taxon>
        <taxon>Prymnesiaceae</taxon>
        <taxon>Prymnesium</taxon>
    </lineage>
</organism>
<dbReference type="PANTHER" id="PTHR45947:SF3">
    <property type="entry name" value="SULFOQUINOVOSYL TRANSFERASE SQD2"/>
    <property type="match status" value="1"/>
</dbReference>
<keyword evidence="1" id="KW-0328">Glycosyltransferase</keyword>
<gene>
    <name evidence="5" type="ORF">AB1Y20_012635</name>
</gene>
<dbReference type="Pfam" id="PF00534">
    <property type="entry name" value="Glycos_transf_1"/>
    <property type="match status" value="1"/>
</dbReference>
<name>A0AB34IIF8_PRYPA</name>
<feature type="region of interest" description="Disordered" evidence="2">
    <location>
        <begin position="21"/>
        <end position="57"/>
    </location>
</feature>
<dbReference type="InterPro" id="IPR001296">
    <property type="entry name" value="Glyco_trans_1"/>
</dbReference>
<dbReference type="PANTHER" id="PTHR45947">
    <property type="entry name" value="SULFOQUINOVOSYL TRANSFERASE SQD2"/>
    <property type="match status" value="1"/>
</dbReference>
<keyword evidence="3" id="KW-1133">Transmembrane helix</keyword>
<evidence type="ECO:0000256" key="3">
    <source>
        <dbReference type="SAM" id="Phobius"/>
    </source>
</evidence>
<keyword evidence="3" id="KW-0472">Membrane</keyword>
<protein>
    <recommendedName>
        <fullName evidence="4">Glycosyl transferase family 1 domain-containing protein</fullName>
    </recommendedName>
</protein>
<evidence type="ECO:0000256" key="2">
    <source>
        <dbReference type="SAM" id="MobiDB-lite"/>
    </source>
</evidence>
<accession>A0AB34IIF8</accession>
<dbReference type="AlphaFoldDB" id="A0AB34IIF8"/>
<evidence type="ECO:0000313" key="5">
    <source>
        <dbReference type="EMBL" id="KAL1499954.1"/>
    </source>
</evidence>
<evidence type="ECO:0000313" key="6">
    <source>
        <dbReference type="Proteomes" id="UP001515480"/>
    </source>
</evidence>